<accession>A0A9D4F3K2</accession>
<dbReference type="Proteomes" id="UP000828390">
    <property type="component" value="Unassembled WGS sequence"/>
</dbReference>
<dbReference type="AlphaFoldDB" id="A0A9D4F3K2"/>
<protein>
    <submittedName>
        <fullName evidence="1">Uncharacterized protein</fullName>
    </submittedName>
</protein>
<comment type="caution">
    <text evidence="1">The sequence shown here is derived from an EMBL/GenBank/DDBJ whole genome shotgun (WGS) entry which is preliminary data.</text>
</comment>
<proteinExistence type="predicted"/>
<reference evidence="1" key="2">
    <citation type="submission" date="2020-11" db="EMBL/GenBank/DDBJ databases">
        <authorList>
            <person name="McCartney M.A."/>
            <person name="Auch B."/>
            <person name="Kono T."/>
            <person name="Mallez S."/>
            <person name="Becker A."/>
            <person name="Gohl D.M."/>
            <person name="Silverstein K.A.T."/>
            <person name="Koren S."/>
            <person name="Bechman K.B."/>
            <person name="Herman A."/>
            <person name="Abrahante J.E."/>
            <person name="Garbe J."/>
        </authorList>
    </citation>
    <scope>NUCLEOTIDE SEQUENCE</scope>
    <source>
        <strain evidence="1">Duluth1</strain>
        <tissue evidence="1">Whole animal</tissue>
    </source>
</reference>
<evidence type="ECO:0000313" key="1">
    <source>
        <dbReference type="EMBL" id="KAH3788822.1"/>
    </source>
</evidence>
<keyword evidence="2" id="KW-1185">Reference proteome</keyword>
<organism evidence="1 2">
    <name type="scientific">Dreissena polymorpha</name>
    <name type="common">Zebra mussel</name>
    <name type="synonym">Mytilus polymorpha</name>
    <dbReference type="NCBI Taxonomy" id="45954"/>
    <lineage>
        <taxon>Eukaryota</taxon>
        <taxon>Metazoa</taxon>
        <taxon>Spiralia</taxon>
        <taxon>Lophotrochozoa</taxon>
        <taxon>Mollusca</taxon>
        <taxon>Bivalvia</taxon>
        <taxon>Autobranchia</taxon>
        <taxon>Heteroconchia</taxon>
        <taxon>Euheterodonta</taxon>
        <taxon>Imparidentia</taxon>
        <taxon>Neoheterodontei</taxon>
        <taxon>Myida</taxon>
        <taxon>Dreissenoidea</taxon>
        <taxon>Dreissenidae</taxon>
        <taxon>Dreissena</taxon>
    </lineage>
</organism>
<dbReference type="EMBL" id="JAIWYP010000008">
    <property type="protein sequence ID" value="KAH3788822.1"/>
    <property type="molecule type" value="Genomic_DNA"/>
</dbReference>
<evidence type="ECO:0000313" key="2">
    <source>
        <dbReference type="Proteomes" id="UP000828390"/>
    </source>
</evidence>
<name>A0A9D4F3K2_DREPO</name>
<gene>
    <name evidence="1" type="ORF">DPMN_166984</name>
</gene>
<sequence>MIDSLNVVGNGIWLKESDSAAGSEQPVWIVLDSANPAQCTDPPLVLPSIKHISLIDVTCSSAGLHSLFSTLLTLDHEVKCALMRCDISSRVEGALSRFCLFAAITTDVNNTFSLHLESDHCPGLWEALHGQSIKCLSLSGLNAKLKNQNAESLLKSVQSLPQLETLNIKVNVNAYISPNLWETLNSLNIKRVILIINSVWCGLIVHNASMLSQALLSNNTETICMYLNAQPCKIEAMHGLPIESLSLFGSGESLDIIHVSSLYKMLSSLKQLKNVGVFVNNENPGLWEAFHGLNIKCLSLTNRDLRVNHVSSFSQLLSSLAQLEMLNVKVNFDSPGFLDALHGLNIKSLSLNGLRGGLTGLDERVGSATDETLVSAIQIAETAGHA</sequence>
<reference evidence="1" key="1">
    <citation type="journal article" date="2019" name="bioRxiv">
        <title>The Genome of the Zebra Mussel, Dreissena polymorpha: A Resource for Invasive Species Research.</title>
        <authorList>
            <person name="McCartney M.A."/>
            <person name="Auch B."/>
            <person name="Kono T."/>
            <person name="Mallez S."/>
            <person name="Zhang Y."/>
            <person name="Obille A."/>
            <person name="Becker A."/>
            <person name="Abrahante J.E."/>
            <person name="Garbe J."/>
            <person name="Badalamenti J.P."/>
            <person name="Herman A."/>
            <person name="Mangelson H."/>
            <person name="Liachko I."/>
            <person name="Sullivan S."/>
            <person name="Sone E.D."/>
            <person name="Koren S."/>
            <person name="Silverstein K.A.T."/>
            <person name="Beckman K.B."/>
            <person name="Gohl D.M."/>
        </authorList>
    </citation>
    <scope>NUCLEOTIDE SEQUENCE</scope>
    <source>
        <strain evidence="1">Duluth1</strain>
        <tissue evidence="1">Whole animal</tissue>
    </source>
</reference>